<comment type="caution">
    <text evidence="2">The sequence shown here is derived from an EMBL/GenBank/DDBJ whole genome shotgun (WGS) entry which is preliminary data.</text>
</comment>
<evidence type="ECO:0000313" key="3">
    <source>
        <dbReference type="Proteomes" id="UP001562425"/>
    </source>
</evidence>
<name>A0ABD1CDJ5_CULPP</name>
<keyword evidence="3" id="KW-1185">Reference proteome</keyword>
<gene>
    <name evidence="2" type="ORF">pipiens_001107</name>
</gene>
<feature type="region of interest" description="Disordered" evidence="1">
    <location>
        <begin position="151"/>
        <end position="176"/>
    </location>
</feature>
<organism evidence="2 3">
    <name type="scientific">Culex pipiens pipiens</name>
    <name type="common">Northern house mosquito</name>
    <dbReference type="NCBI Taxonomy" id="38569"/>
    <lineage>
        <taxon>Eukaryota</taxon>
        <taxon>Metazoa</taxon>
        <taxon>Ecdysozoa</taxon>
        <taxon>Arthropoda</taxon>
        <taxon>Hexapoda</taxon>
        <taxon>Insecta</taxon>
        <taxon>Pterygota</taxon>
        <taxon>Neoptera</taxon>
        <taxon>Endopterygota</taxon>
        <taxon>Diptera</taxon>
        <taxon>Nematocera</taxon>
        <taxon>Culicoidea</taxon>
        <taxon>Culicidae</taxon>
        <taxon>Culicinae</taxon>
        <taxon>Culicini</taxon>
        <taxon>Culex</taxon>
        <taxon>Culex</taxon>
    </lineage>
</organism>
<protein>
    <submittedName>
        <fullName evidence="2">Uncharacterized protein</fullName>
    </submittedName>
</protein>
<dbReference type="AlphaFoldDB" id="A0ABD1CDJ5"/>
<proteinExistence type="predicted"/>
<dbReference type="Proteomes" id="UP001562425">
    <property type="component" value="Unassembled WGS sequence"/>
</dbReference>
<sequence>MVRTRGESTVLLVGTTNPEPLGRLPKLPTVRETLQRCLHLVREHNSVDAALTITTDELLDIWGRTTLPLRQKSNVKRALRKLHQELVLCKKNKKKETARKKKFAGKLDTLMDISRAKLEAVDERVMEFLEDQRGRRRFGLAVIDGAVTRRGRSSVGESEADSGDRAEGSVESLNPDDVLENLQRIEVDHSVEDMQAE</sequence>
<accession>A0ABD1CDJ5</accession>
<reference evidence="2 3" key="1">
    <citation type="submission" date="2024-05" db="EMBL/GenBank/DDBJ databases">
        <title>Culex pipiens pipiens assembly and annotation.</title>
        <authorList>
            <person name="Alout H."/>
            <person name="Durand T."/>
        </authorList>
    </citation>
    <scope>NUCLEOTIDE SEQUENCE [LARGE SCALE GENOMIC DNA]</scope>
    <source>
        <strain evidence="2">HA-2024</strain>
        <tissue evidence="2">Whole body</tissue>
    </source>
</reference>
<dbReference type="EMBL" id="JBEHCU010013369">
    <property type="protein sequence ID" value="KAL1374438.1"/>
    <property type="molecule type" value="Genomic_DNA"/>
</dbReference>
<evidence type="ECO:0000256" key="1">
    <source>
        <dbReference type="SAM" id="MobiDB-lite"/>
    </source>
</evidence>
<evidence type="ECO:0000313" key="2">
    <source>
        <dbReference type="EMBL" id="KAL1374438.1"/>
    </source>
</evidence>